<feature type="transmembrane region" description="Helical" evidence="1">
    <location>
        <begin position="6"/>
        <end position="25"/>
    </location>
</feature>
<reference evidence="2 3" key="1">
    <citation type="submission" date="2021-01" db="EMBL/GenBank/DDBJ databases">
        <title>Genome Sequencing of Type Strains.</title>
        <authorList>
            <person name="Lemaire J.F."/>
            <person name="Inderbitzin P."/>
            <person name="Collins S.B."/>
            <person name="Wespe N."/>
            <person name="Knight-Connoni V."/>
        </authorList>
    </citation>
    <scope>NUCLEOTIDE SEQUENCE [LARGE SCALE GENOMIC DNA]</scope>
    <source>
        <strain evidence="2 3">DSM 23009</strain>
    </source>
</reference>
<dbReference type="Proteomes" id="UP001296923">
    <property type="component" value="Unassembled WGS sequence"/>
</dbReference>
<accession>A0ABS2ZKE3</accession>
<evidence type="ECO:0008006" key="4">
    <source>
        <dbReference type="Google" id="ProtNLM"/>
    </source>
</evidence>
<evidence type="ECO:0000313" key="3">
    <source>
        <dbReference type="Proteomes" id="UP001296923"/>
    </source>
</evidence>
<feature type="transmembrane region" description="Helical" evidence="1">
    <location>
        <begin position="75"/>
        <end position="92"/>
    </location>
</feature>
<keyword evidence="3" id="KW-1185">Reference proteome</keyword>
<name>A0ABS2ZKE3_9BACL</name>
<comment type="caution">
    <text evidence="2">The sequence shown here is derived from an EMBL/GenBank/DDBJ whole genome shotgun (WGS) entry which is preliminary data.</text>
</comment>
<protein>
    <recommendedName>
        <fullName evidence="4">DUF5673 domain-containing protein</fullName>
    </recommendedName>
</protein>
<feature type="transmembrane region" description="Helical" evidence="1">
    <location>
        <begin position="51"/>
        <end position="69"/>
    </location>
</feature>
<gene>
    <name evidence="2" type="ORF">JYA63_01015</name>
</gene>
<dbReference type="EMBL" id="JAFHKR010000032">
    <property type="protein sequence ID" value="MBN3552838.1"/>
    <property type="molecule type" value="Genomic_DNA"/>
</dbReference>
<keyword evidence="1" id="KW-1133">Transmembrane helix</keyword>
<organism evidence="2 3">
    <name type="scientific">Fictibacillus nanhaiensis</name>
    <dbReference type="NCBI Taxonomy" id="742169"/>
    <lineage>
        <taxon>Bacteria</taxon>
        <taxon>Bacillati</taxon>
        <taxon>Bacillota</taxon>
        <taxon>Bacilli</taxon>
        <taxon>Bacillales</taxon>
        <taxon>Fictibacillaceae</taxon>
        <taxon>Fictibacillus</taxon>
    </lineage>
</organism>
<proteinExistence type="predicted"/>
<sequence>MELFLNVFFGILIVLGILAAVYYLLKNVKDKKRAVPVYGLSYSGEYTQKNFWTHEIMIVVIITQGFGLLKLSMPVNVLMICLLVFLTLLYFTQIWRGAIGKKGVVSATKFYDWNQIESVDWITGLQAENPGYPSWGLVRFHTGERYVEFVIKKKAEEEVRSFVEERMNLAKANSLAKIVFK</sequence>
<evidence type="ECO:0000313" key="2">
    <source>
        <dbReference type="EMBL" id="MBN3552838.1"/>
    </source>
</evidence>
<keyword evidence="1" id="KW-0472">Membrane</keyword>
<keyword evidence="1" id="KW-0812">Transmembrane</keyword>
<dbReference type="RefSeq" id="WP_205724172.1">
    <property type="nucleotide sequence ID" value="NZ_JAFHKR010000032.1"/>
</dbReference>
<evidence type="ECO:0000256" key="1">
    <source>
        <dbReference type="SAM" id="Phobius"/>
    </source>
</evidence>